<evidence type="ECO:0000313" key="7">
    <source>
        <dbReference type="EMBL" id="QYD72290.1"/>
    </source>
</evidence>
<evidence type="ECO:0000256" key="3">
    <source>
        <dbReference type="ARBA" id="ARBA00022729"/>
    </source>
</evidence>
<feature type="signal peptide" evidence="5">
    <location>
        <begin position="1"/>
        <end position="33"/>
    </location>
</feature>
<feature type="chain" id="PRO_5046130891" evidence="5">
    <location>
        <begin position="34"/>
        <end position="129"/>
    </location>
</feature>
<protein>
    <submittedName>
        <fullName evidence="7">Copper resistance protein CopC</fullName>
    </submittedName>
</protein>
<dbReference type="PANTHER" id="PTHR34820:SF4">
    <property type="entry name" value="INNER MEMBRANE PROTEIN YEBZ"/>
    <property type="match status" value="1"/>
</dbReference>
<dbReference type="InterPro" id="IPR014756">
    <property type="entry name" value="Ig_E-set"/>
</dbReference>
<dbReference type="Pfam" id="PF04234">
    <property type="entry name" value="CopC"/>
    <property type="match status" value="1"/>
</dbReference>
<dbReference type="Proteomes" id="UP000826462">
    <property type="component" value="Chromosome 2"/>
</dbReference>
<comment type="subcellular location">
    <subcellularLocation>
        <location evidence="1">Cell envelope</location>
    </subcellularLocation>
</comment>
<evidence type="ECO:0000256" key="2">
    <source>
        <dbReference type="ARBA" id="ARBA00022723"/>
    </source>
</evidence>
<keyword evidence="2" id="KW-0479">Metal-binding</keyword>
<dbReference type="RefSeq" id="WP_219801718.1">
    <property type="nucleotide sequence ID" value="NZ_CP080096.1"/>
</dbReference>
<keyword evidence="3 5" id="KW-0732">Signal</keyword>
<evidence type="ECO:0000259" key="6">
    <source>
        <dbReference type="Pfam" id="PF04234"/>
    </source>
</evidence>
<evidence type="ECO:0000256" key="4">
    <source>
        <dbReference type="ARBA" id="ARBA00023008"/>
    </source>
</evidence>
<feature type="domain" description="CopC" evidence="6">
    <location>
        <begin position="38"/>
        <end position="128"/>
    </location>
</feature>
<accession>A0ABX8UYH3</accession>
<organism evidence="7 8">
    <name type="scientific">Paraburkholderia edwinii</name>
    <dbReference type="NCBI Taxonomy" id="2861782"/>
    <lineage>
        <taxon>Bacteria</taxon>
        <taxon>Pseudomonadati</taxon>
        <taxon>Pseudomonadota</taxon>
        <taxon>Betaproteobacteria</taxon>
        <taxon>Burkholderiales</taxon>
        <taxon>Burkholderiaceae</taxon>
        <taxon>Paraburkholderia</taxon>
    </lineage>
</organism>
<dbReference type="InterPro" id="IPR014755">
    <property type="entry name" value="Cu-Rt/internalin_Ig-like"/>
</dbReference>
<evidence type="ECO:0000313" key="8">
    <source>
        <dbReference type="Proteomes" id="UP000826462"/>
    </source>
</evidence>
<dbReference type="Gene3D" id="2.60.40.1220">
    <property type="match status" value="1"/>
</dbReference>
<keyword evidence="8" id="KW-1185">Reference proteome</keyword>
<dbReference type="EMBL" id="CP080096">
    <property type="protein sequence ID" value="QYD72290.1"/>
    <property type="molecule type" value="Genomic_DNA"/>
</dbReference>
<evidence type="ECO:0000256" key="1">
    <source>
        <dbReference type="ARBA" id="ARBA00004196"/>
    </source>
</evidence>
<dbReference type="SUPFAM" id="SSF81296">
    <property type="entry name" value="E set domains"/>
    <property type="match status" value="1"/>
</dbReference>
<gene>
    <name evidence="7" type="ORF">KZJ38_35755</name>
</gene>
<keyword evidence="4" id="KW-0186">Copper</keyword>
<dbReference type="PANTHER" id="PTHR34820">
    <property type="entry name" value="INNER MEMBRANE PROTEIN YEBZ"/>
    <property type="match status" value="1"/>
</dbReference>
<proteinExistence type="predicted"/>
<name>A0ABX8UYH3_9BURK</name>
<sequence length="129" mass="13770">MFWKTKEFNTARKRMTVSALCASVLLTTQTAFAHVFPSQQEPASGATVSAPAQVRITFNGPLEPAFSSLTVTDAAGKPVTTSKASIDAKARDVISVPLSELAAGQYTVHWVAVASDGHRTHGDYTFDVK</sequence>
<reference evidence="7 8" key="1">
    <citation type="submission" date="2021-07" db="EMBL/GenBank/DDBJ databases">
        <title>Paraburkholderia edwinii protects Aspergillus sp. from phenazines by acting as a toxin sponge.</title>
        <authorList>
            <person name="Dahlstrom K.M."/>
            <person name="Newman D.K."/>
        </authorList>
    </citation>
    <scope>NUCLEOTIDE SEQUENCE [LARGE SCALE GENOMIC DNA]</scope>
    <source>
        <strain evidence="7 8">Pe01</strain>
    </source>
</reference>
<dbReference type="InterPro" id="IPR007348">
    <property type="entry name" value="CopC_dom"/>
</dbReference>
<evidence type="ECO:0000256" key="5">
    <source>
        <dbReference type="SAM" id="SignalP"/>
    </source>
</evidence>
<dbReference type="InterPro" id="IPR032694">
    <property type="entry name" value="CopC/D"/>
</dbReference>